<dbReference type="PANTHER" id="PTHR42802:SF1">
    <property type="entry name" value="L-ORNITHINE N(5)-MONOOXYGENASE"/>
    <property type="match status" value="1"/>
</dbReference>
<comment type="cofactor">
    <cofactor evidence="1">
        <name>FAD</name>
        <dbReference type="ChEBI" id="CHEBI:57692"/>
    </cofactor>
</comment>
<evidence type="ECO:0000256" key="8">
    <source>
        <dbReference type="ARBA" id="ARBA00023002"/>
    </source>
</evidence>
<keyword evidence="6" id="KW-0274">FAD</keyword>
<protein>
    <recommendedName>
        <fullName evidence="4">L-ornithine N(5)-monooxygenase [NAD(P)H]</fullName>
        <ecNumber evidence="4">1.14.13.196</ecNumber>
    </recommendedName>
</protein>
<dbReference type="InterPro" id="IPR025700">
    <property type="entry name" value="Lys/Orn_oxygenase"/>
</dbReference>
<evidence type="ECO:0000256" key="7">
    <source>
        <dbReference type="ARBA" id="ARBA00022857"/>
    </source>
</evidence>
<dbReference type="AlphaFoldDB" id="A0A5C5FXH5"/>
<keyword evidence="8" id="KW-0560">Oxidoreductase</keyword>
<evidence type="ECO:0000313" key="12">
    <source>
        <dbReference type="EMBL" id="TNY21540.1"/>
    </source>
</evidence>
<sequence>MASNRLPDSASSSASAPDNVHDLVAIGFGPAALALAIALVEHNSDAPRPRPPTYSSLGGLQDALGFSVDEAVRAREDGEPASRRPLRCAFVERFPHFQWHPGMMLEGSSMQISFLKDLATLRNPQSAYTFLSYLASFTPSRLASFISLSTFTPSRREFADYLQWCARKVEGELRDQQGEVAYGEEVVAVDALRPDEHDEGADVRVLKVTSRVIATGETTVRYTRNLVVSAGGTPKIPPQLAAPELVSTDRILHTAQFQEKIDGILPRIVEARIRERRPIRLAVVGAGQSAAECFLHLRSKLAPLLPADADFERPQVDMLLRASSMRPTDEGQFSNEVFDPSMSQAVYRLGDDERERVLGEAKSTNYSIVNPKTLESVYTTMYSQKVEEDIAARTGSAAKDLAHDPRLNVRPYTEIREAHVVSSDSCSPAIRLSLFNPITREAREVEYDAIVCGTGYDRQGWRNMLFPPSSASEAVAAQRQDEATIPLSELFATATADADDDRSPSPLDTPPSLDLPAIAFSARLGRTEYGSSRAASVASSSVPPSARYDSPSRFSTNPHPSTAASSPPSPASPDHVAKRSSSSSAKASAYPVAENYRLQLPTRTAAGKGFKPTVWLQGACEKTHGISDSLLSVLAVRSGEVVQSLLKEGYFAGAEEAPAQRFMDSLVVRPSTLVPVVS</sequence>
<comment type="caution">
    <text evidence="12">The sequence shown here is derived from an EMBL/GenBank/DDBJ whole genome shotgun (WGS) entry which is preliminary data.</text>
</comment>
<dbReference type="GO" id="GO:0006879">
    <property type="term" value="P:intracellular iron ion homeostasis"/>
    <property type="evidence" value="ECO:0007669"/>
    <property type="project" value="TreeGrafter"/>
</dbReference>
<evidence type="ECO:0000256" key="2">
    <source>
        <dbReference type="ARBA" id="ARBA00004924"/>
    </source>
</evidence>
<dbReference type="PANTHER" id="PTHR42802">
    <property type="entry name" value="MONOOXYGENASE"/>
    <property type="match status" value="1"/>
</dbReference>
<dbReference type="EMBL" id="SOZI01000041">
    <property type="protein sequence ID" value="TNY21540.1"/>
    <property type="molecule type" value="Genomic_DNA"/>
</dbReference>
<evidence type="ECO:0000256" key="3">
    <source>
        <dbReference type="ARBA" id="ARBA00007588"/>
    </source>
</evidence>
<evidence type="ECO:0000256" key="1">
    <source>
        <dbReference type="ARBA" id="ARBA00001974"/>
    </source>
</evidence>
<dbReference type="SUPFAM" id="SSF51905">
    <property type="entry name" value="FAD/NAD(P)-binding domain"/>
    <property type="match status" value="1"/>
</dbReference>
<keyword evidence="13" id="KW-1185">Reference proteome</keyword>
<evidence type="ECO:0000256" key="9">
    <source>
        <dbReference type="ARBA" id="ARBA00047598"/>
    </source>
</evidence>
<comment type="pathway">
    <text evidence="2">Siderophore biosynthesis.</text>
</comment>
<evidence type="ECO:0000256" key="6">
    <source>
        <dbReference type="ARBA" id="ARBA00022827"/>
    </source>
</evidence>
<comment type="catalytic activity">
    <reaction evidence="9">
        <text>L-ornithine + NADPH + O2 = N(5)-hydroxy-L-ornithine + NADP(+) + H2O</text>
        <dbReference type="Rhea" id="RHEA:41508"/>
        <dbReference type="ChEBI" id="CHEBI:15377"/>
        <dbReference type="ChEBI" id="CHEBI:15379"/>
        <dbReference type="ChEBI" id="CHEBI:46911"/>
        <dbReference type="ChEBI" id="CHEBI:57783"/>
        <dbReference type="ChEBI" id="CHEBI:58349"/>
        <dbReference type="ChEBI" id="CHEBI:78275"/>
        <dbReference type="EC" id="1.14.13.196"/>
    </reaction>
</comment>
<keyword evidence="5" id="KW-0285">Flavoprotein</keyword>
<dbReference type="EC" id="1.14.13.196" evidence="4"/>
<dbReference type="Pfam" id="PF13434">
    <property type="entry name" value="Lys_Orn_oxgnase"/>
    <property type="match status" value="1"/>
</dbReference>
<keyword evidence="7" id="KW-0521">NADP</keyword>
<dbReference type="InterPro" id="IPR036188">
    <property type="entry name" value="FAD/NAD-bd_sf"/>
</dbReference>
<keyword evidence="12" id="KW-0503">Monooxygenase</keyword>
<evidence type="ECO:0000256" key="5">
    <source>
        <dbReference type="ARBA" id="ARBA00022630"/>
    </source>
</evidence>
<proteinExistence type="inferred from homology"/>
<dbReference type="Gene3D" id="3.50.50.60">
    <property type="entry name" value="FAD/NAD(P)-binding domain"/>
    <property type="match status" value="2"/>
</dbReference>
<comment type="similarity">
    <text evidence="3">Belongs to the lysine N(6)-hydroxylase/L-ornithine N(5)-oxygenase family.</text>
</comment>
<gene>
    <name evidence="12" type="ORF">DMC30DRAFT_394584</name>
</gene>
<organism evidence="12 13">
    <name type="scientific">Rhodotorula diobovata</name>
    <dbReference type="NCBI Taxonomy" id="5288"/>
    <lineage>
        <taxon>Eukaryota</taxon>
        <taxon>Fungi</taxon>
        <taxon>Dikarya</taxon>
        <taxon>Basidiomycota</taxon>
        <taxon>Pucciniomycotina</taxon>
        <taxon>Microbotryomycetes</taxon>
        <taxon>Sporidiobolales</taxon>
        <taxon>Sporidiobolaceae</taxon>
        <taxon>Rhodotorula</taxon>
    </lineage>
</organism>
<evidence type="ECO:0000256" key="4">
    <source>
        <dbReference type="ARBA" id="ARBA00012881"/>
    </source>
</evidence>
<feature type="region of interest" description="Disordered" evidence="11">
    <location>
        <begin position="532"/>
        <end position="584"/>
    </location>
</feature>
<comment type="catalytic activity">
    <reaction evidence="10">
        <text>L-ornithine + NADH + O2 = N(5)-hydroxy-L-ornithine + NAD(+) + H2O</text>
        <dbReference type="Rhea" id="RHEA:41512"/>
        <dbReference type="ChEBI" id="CHEBI:15377"/>
        <dbReference type="ChEBI" id="CHEBI:15379"/>
        <dbReference type="ChEBI" id="CHEBI:46911"/>
        <dbReference type="ChEBI" id="CHEBI:57540"/>
        <dbReference type="ChEBI" id="CHEBI:57945"/>
        <dbReference type="ChEBI" id="CHEBI:78275"/>
        <dbReference type="EC" id="1.14.13.196"/>
    </reaction>
</comment>
<feature type="compositionally biased region" description="Low complexity" evidence="11">
    <location>
        <begin position="532"/>
        <end position="547"/>
    </location>
</feature>
<evidence type="ECO:0000313" key="13">
    <source>
        <dbReference type="Proteomes" id="UP000311382"/>
    </source>
</evidence>
<reference evidence="12 13" key="1">
    <citation type="submission" date="2019-03" db="EMBL/GenBank/DDBJ databases">
        <title>Rhodosporidium diobovatum UCD-FST 08-225 genome sequencing, assembly, and annotation.</title>
        <authorList>
            <person name="Fakankun I.U."/>
            <person name="Fristensky B."/>
            <person name="Levin D.B."/>
        </authorList>
    </citation>
    <scope>NUCLEOTIDE SEQUENCE [LARGE SCALE GENOMIC DNA]</scope>
    <source>
        <strain evidence="12 13">UCD-FST 08-225</strain>
    </source>
</reference>
<dbReference type="STRING" id="5288.A0A5C5FXH5"/>
<accession>A0A5C5FXH5</accession>
<dbReference type="GO" id="GO:0004497">
    <property type="term" value="F:monooxygenase activity"/>
    <property type="evidence" value="ECO:0007669"/>
    <property type="project" value="UniProtKB-KW"/>
</dbReference>
<feature type="compositionally biased region" description="Low complexity" evidence="11">
    <location>
        <begin position="555"/>
        <end position="566"/>
    </location>
</feature>
<dbReference type="Proteomes" id="UP000311382">
    <property type="component" value="Unassembled WGS sequence"/>
</dbReference>
<evidence type="ECO:0000256" key="10">
    <source>
        <dbReference type="ARBA" id="ARBA00049248"/>
    </source>
</evidence>
<dbReference type="OrthoDB" id="3519933at2759"/>
<evidence type="ECO:0000256" key="11">
    <source>
        <dbReference type="SAM" id="MobiDB-lite"/>
    </source>
</evidence>
<name>A0A5C5FXH5_9BASI</name>